<dbReference type="SUPFAM" id="SSF49265">
    <property type="entry name" value="Fibronectin type III"/>
    <property type="match status" value="3"/>
</dbReference>
<evidence type="ECO:0000313" key="10">
    <source>
        <dbReference type="Proteomes" id="UP001152795"/>
    </source>
</evidence>
<dbReference type="PROSITE" id="PS50853">
    <property type="entry name" value="FN3"/>
    <property type="match status" value="6"/>
</dbReference>
<dbReference type="InterPro" id="IPR003961">
    <property type="entry name" value="FN3_dom"/>
</dbReference>
<keyword evidence="3" id="KW-0245">EGF-like domain</keyword>
<accession>A0A6S7IGD9</accession>
<dbReference type="SMART" id="SM00607">
    <property type="entry name" value="FTP"/>
    <property type="match status" value="1"/>
</dbReference>
<dbReference type="InterPro" id="IPR036116">
    <property type="entry name" value="FN3_sf"/>
</dbReference>
<evidence type="ECO:0000256" key="8">
    <source>
        <dbReference type="ARBA" id="ARBA00023157"/>
    </source>
</evidence>
<protein>
    <submittedName>
        <fullName evidence="9">Coadhesin, partial</fullName>
    </submittedName>
</protein>
<evidence type="ECO:0000256" key="6">
    <source>
        <dbReference type="ARBA" id="ARBA00022737"/>
    </source>
</evidence>
<proteinExistence type="predicted"/>
<feature type="non-terminal residue" evidence="9">
    <location>
        <position position="1638"/>
    </location>
</feature>
<dbReference type="InterPro" id="IPR000884">
    <property type="entry name" value="TSP1_rpt"/>
</dbReference>
<sequence length="1638" mass="184525">MGPFAERFRSFLHASETGDFEFRLFCTYQCELWISPNDEAYDKVKILSHNRSSNADWSISTLTASYNFKNGENYYIEVRSFEIKGARNHTLLVIKAPSASVTGFSLVRHKPDCYHGLGVESGAIPDAAIYSLKFWSSNQFAYTGRLNSPYPHCYETNFDTNFYVHFEELQWVVAVVVQGFNNDGLWSSIGKFEIGTRLDFTESGITRYDNQFLEYVGKSNFGSIKIVNLTEPIRSRNVLICIVNYYGTGCLRLGVIGCHAGNVARGKVTGDSKAIDGYYGRVGHTSCANLYSVNYHVWWLVDFGTAYYIGEVFIVGRKDCCQQRMQNLEVRIGNSSLNGGSLNPQCGETFSMTDIASFSVHCQPYGYGRYLTIAKYDGQALTLCEVAVFQIENDTIFSNWSDCSVTCGYGLQQRRTVCTKPYYCKSVEEVRPCFAGKECELLMQDCGQLHALGETETGIYKVRPNRAIENDIYVYCDHDTDGGGWLILQRRSATGTLNMTQPWHLYRDGFGNVSTEFWIGNKYFSQLTNHTAYEIMFLFKRANGSVLRKTKCDAFKVSSEQENYRLQLDICEGPDAQILKFSNGTEFSTWDKDNGFSIFNCASEITGWWFGSCDSYLNSQTLSCFGHSSCDYDATMMIKPNKVDGGWTHWTSWATCDKPCGGGNSTRVRSCTYPPPAGGGADCEGPWNETRGCNPNPCPVIEVNVIMRFIEETWTEYLKSSSSPLFGGLMQKIINNIKALYNNDSSVNVDVNSFRQGSVIADVTIIYEALDGQQLIVLQEDLDQDGLLNQDMPVVYTQNDLVVTEVLFRPPQITEFRNASSTSIYIQWQPPNSTILYKLLGYRIFYKESNDTSLTMLVQAVEKNIVEIEITDLKYYTNYSVRVCAFSSAGNGVPTTAHYIMTDEYIPMASPVITSAHNLSSTSLSMSWLPVDLPLFNGIPTGYMVHYRIKTSDNKTAFLNTTLDDYLAMSINISDLMKYTEYEMYMTATTIKGQGTRGEFVYFRTDEDVPSEAPNNITLRNRTSTSLNISWTAVPQELVHGVLRAYVIEYWPVDNINATTNTSVGPWETKIQLTNLMKFTNYSIKFAAMTVKGVGNWSEIVLQTDEDVPDRGPVDLTGFNISTTAVNISWNLIPKQYRNGIIIGYRVHYDDYMGHSGSIILPALQRHVILEGLLSYTLYNISVAGLTKPGEAWNRTFVFIRTNVGAPTREPWELICSGVSSYTISLHWYRFTPDLTGSRLTGYFISYRAIEPPDPTMFNVTLKPFKHNYVVENLKAYTNYSFELHVFNPWGKSNTSSIVCKTEEGKPLSSPSNIVAISKVAPDKIILKWNTVPKLLMAGIRRGYTVTYRKTKEVGELIEDDQKRINIFEPERTEIAIERLEYNCQYSFAIRVFNTKFFGDDSEIVFGETCNCLGDFYMNWCSYMPYVNTSDTGIFPPLIRSAIYGVCGNCSEFGQPKIYFDIEGSSLRKTGLIHVKNGINVNHQINFPLIGRKDSKTFVPVIDSPGSVFVTKKPSLTMMVEYMFFDTVIGTLPLLGFAVITASLAGFIMWCLENKKNPENFPKRFSRGAPEGFWWAFISMTTVGYGDRVAITAPGRIFSIIWTLYGLVITGILVGNLTSALTVSVAFSLNEVDLYQAK</sequence>
<dbReference type="Gene3D" id="3.90.215.10">
    <property type="entry name" value="Gamma Fibrinogen, chain A, domain 1"/>
    <property type="match status" value="1"/>
</dbReference>
<keyword evidence="10" id="KW-1185">Reference proteome</keyword>
<dbReference type="EMBL" id="CACRXK020008942">
    <property type="protein sequence ID" value="CAB4016029.1"/>
    <property type="molecule type" value="Genomic_DNA"/>
</dbReference>
<dbReference type="Pfam" id="PF22633">
    <property type="entry name" value="F5_F8_type_C_2"/>
    <property type="match status" value="1"/>
</dbReference>
<dbReference type="InterPro" id="IPR006585">
    <property type="entry name" value="FTP1"/>
</dbReference>
<dbReference type="InterPro" id="IPR036383">
    <property type="entry name" value="TSP1_rpt_sf"/>
</dbReference>
<dbReference type="SUPFAM" id="SSF49785">
    <property type="entry name" value="Galactose-binding domain-like"/>
    <property type="match status" value="2"/>
</dbReference>
<keyword evidence="4" id="KW-0479">Metal-binding</keyword>
<dbReference type="PROSITE" id="PS51406">
    <property type="entry name" value="FIBRINOGEN_C_2"/>
    <property type="match status" value="1"/>
</dbReference>
<dbReference type="SUPFAM" id="SSF56496">
    <property type="entry name" value="Fibrinogen C-terminal domain-like"/>
    <property type="match status" value="1"/>
</dbReference>
<dbReference type="Pfam" id="PF00090">
    <property type="entry name" value="TSP_1"/>
    <property type="match status" value="2"/>
</dbReference>
<dbReference type="InterPro" id="IPR008979">
    <property type="entry name" value="Galactose-bd-like_sf"/>
</dbReference>
<evidence type="ECO:0000256" key="5">
    <source>
        <dbReference type="ARBA" id="ARBA00022729"/>
    </source>
</evidence>
<evidence type="ECO:0000256" key="4">
    <source>
        <dbReference type="ARBA" id="ARBA00022723"/>
    </source>
</evidence>
<keyword evidence="8" id="KW-1015">Disulfide bond</keyword>
<evidence type="ECO:0000256" key="7">
    <source>
        <dbReference type="ARBA" id="ARBA00022837"/>
    </source>
</evidence>
<dbReference type="Gene3D" id="1.10.287.70">
    <property type="match status" value="1"/>
</dbReference>
<dbReference type="CDD" id="cd00063">
    <property type="entry name" value="FN3"/>
    <property type="match status" value="5"/>
</dbReference>
<keyword evidence="2" id="KW-0272">Extracellular matrix</keyword>
<evidence type="ECO:0000256" key="2">
    <source>
        <dbReference type="ARBA" id="ARBA00022530"/>
    </source>
</evidence>
<dbReference type="InterPro" id="IPR050991">
    <property type="entry name" value="ECM_Regulatory_Proteins"/>
</dbReference>
<dbReference type="Pfam" id="PF07885">
    <property type="entry name" value="Ion_trans_2"/>
    <property type="match status" value="1"/>
</dbReference>
<dbReference type="SUPFAM" id="SSF82895">
    <property type="entry name" value="TSP-1 type 1 repeat"/>
    <property type="match status" value="2"/>
</dbReference>
<dbReference type="Pfam" id="PF00147">
    <property type="entry name" value="Fibrinogen_C"/>
    <property type="match status" value="1"/>
</dbReference>
<comment type="caution">
    <text evidence="9">The sequence shown here is derived from an EMBL/GenBank/DDBJ whole genome shotgun (WGS) entry which is preliminary data.</text>
</comment>
<name>A0A6S7IGD9_PARCT</name>
<keyword evidence="5" id="KW-0732">Signal</keyword>
<keyword evidence="6" id="KW-0677">Repeat</keyword>
<keyword evidence="2" id="KW-0964">Secreted</keyword>
<dbReference type="SMART" id="SM00186">
    <property type="entry name" value="FBG"/>
    <property type="match status" value="1"/>
</dbReference>
<dbReference type="InterPro" id="IPR036056">
    <property type="entry name" value="Fibrinogen-like_C"/>
</dbReference>
<dbReference type="PRINTS" id="PR00169">
    <property type="entry name" value="KCHANNEL"/>
</dbReference>
<dbReference type="InterPro" id="IPR013783">
    <property type="entry name" value="Ig-like_fold"/>
</dbReference>
<dbReference type="SUPFAM" id="SSF81324">
    <property type="entry name" value="Voltage-gated potassium channels"/>
    <property type="match status" value="1"/>
</dbReference>
<dbReference type="GO" id="GO:0046872">
    <property type="term" value="F:metal ion binding"/>
    <property type="evidence" value="ECO:0007669"/>
    <property type="project" value="UniProtKB-KW"/>
</dbReference>
<evidence type="ECO:0000256" key="3">
    <source>
        <dbReference type="ARBA" id="ARBA00022536"/>
    </source>
</evidence>
<keyword evidence="7" id="KW-0106">Calcium</keyword>
<dbReference type="InterPro" id="IPR002181">
    <property type="entry name" value="Fibrinogen_a/b/g_C_dom"/>
</dbReference>
<dbReference type="SMART" id="SM00060">
    <property type="entry name" value="FN3"/>
    <property type="match status" value="6"/>
</dbReference>
<dbReference type="Gene3D" id="2.60.120.260">
    <property type="entry name" value="Galactose-binding domain-like"/>
    <property type="match status" value="2"/>
</dbReference>
<comment type="subcellular location">
    <subcellularLocation>
        <location evidence="1">Secreted</location>
        <location evidence="1">Extracellular space</location>
        <location evidence="1">Extracellular matrix</location>
    </subcellularLocation>
</comment>
<dbReference type="FunFam" id="2.20.100.10:FF:000001">
    <property type="entry name" value="semaphorin-5A isoform X1"/>
    <property type="match status" value="1"/>
</dbReference>
<gene>
    <name evidence="9" type="ORF">PACLA_8A001374</name>
</gene>
<dbReference type="InterPro" id="IPR014716">
    <property type="entry name" value="Fibrinogen_a/b/g_C_1"/>
</dbReference>
<dbReference type="PROSITE" id="PS50092">
    <property type="entry name" value="TSP1"/>
    <property type="match status" value="2"/>
</dbReference>
<dbReference type="OrthoDB" id="6121324at2759"/>
<dbReference type="InterPro" id="IPR013099">
    <property type="entry name" value="K_chnl_dom"/>
</dbReference>
<dbReference type="Proteomes" id="UP001152795">
    <property type="component" value="Unassembled WGS sequence"/>
</dbReference>
<organism evidence="9 10">
    <name type="scientific">Paramuricea clavata</name>
    <name type="common">Red gorgonian</name>
    <name type="synonym">Violescent sea-whip</name>
    <dbReference type="NCBI Taxonomy" id="317549"/>
    <lineage>
        <taxon>Eukaryota</taxon>
        <taxon>Metazoa</taxon>
        <taxon>Cnidaria</taxon>
        <taxon>Anthozoa</taxon>
        <taxon>Octocorallia</taxon>
        <taxon>Malacalcyonacea</taxon>
        <taxon>Plexauridae</taxon>
        <taxon>Paramuricea</taxon>
    </lineage>
</organism>
<evidence type="ECO:0000256" key="1">
    <source>
        <dbReference type="ARBA" id="ARBA00004498"/>
    </source>
</evidence>
<dbReference type="Gene3D" id="2.20.100.10">
    <property type="entry name" value="Thrombospondin type-1 (TSP1) repeat"/>
    <property type="match status" value="2"/>
</dbReference>
<dbReference type="SMART" id="SM00209">
    <property type="entry name" value="TSP1"/>
    <property type="match status" value="2"/>
</dbReference>
<dbReference type="PANTHER" id="PTHR46708">
    <property type="entry name" value="TENASCIN"/>
    <property type="match status" value="1"/>
</dbReference>
<dbReference type="PANTHER" id="PTHR46708:SF2">
    <property type="entry name" value="FIBRONECTIN TYPE-III DOMAIN-CONTAINING PROTEIN"/>
    <property type="match status" value="1"/>
</dbReference>
<dbReference type="Gene3D" id="2.60.40.10">
    <property type="entry name" value="Immunoglobulins"/>
    <property type="match status" value="6"/>
</dbReference>
<dbReference type="Pfam" id="PF00041">
    <property type="entry name" value="fn3"/>
    <property type="match status" value="6"/>
</dbReference>
<dbReference type="FunFam" id="2.60.40.10:FF:000028">
    <property type="entry name" value="Neuronal cell adhesion molecule"/>
    <property type="match status" value="1"/>
</dbReference>
<evidence type="ECO:0000313" key="9">
    <source>
        <dbReference type="EMBL" id="CAB4016029.1"/>
    </source>
</evidence>
<reference evidence="9" key="1">
    <citation type="submission" date="2020-04" db="EMBL/GenBank/DDBJ databases">
        <authorList>
            <person name="Alioto T."/>
            <person name="Alioto T."/>
            <person name="Gomez Garrido J."/>
        </authorList>
    </citation>
    <scope>NUCLEOTIDE SEQUENCE</scope>
    <source>
        <strain evidence="9">A484AB</strain>
    </source>
</reference>